<dbReference type="PANTHER" id="PTHR11019">
    <property type="entry name" value="HTH-TYPE TRANSCRIPTIONAL REGULATOR NIMR"/>
    <property type="match status" value="1"/>
</dbReference>
<evidence type="ECO:0000256" key="2">
    <source>
        <dbReference type="ARBA" id="ARBA00023125"/>
    </source>
</evidence>
<dbReference type="Pfam" id="PF02311">
    <property type="entry name" value="AraC_binding"/>
    <property type="match status" value="1"/>
</dbReference>
<evidence type="ECO:0000256" key="1">
    <source>
        <dbReference type="ARBA" id="ARBA00023015"/>
    </source>
</evidence>
<sequence>MIRKPVSCTQITNPDKDEPVVYHAKMGAFHADWHQHDKGQLMFAENGLLHIHTENQKLLLPSWYCAWIPAGTSHQIWSSSTDLYIRTIYFEAPICNHSFFRQAVAFPASNLLKEMIGYTEKWNFKNEAGEEKKDFLKALIQVLPGEMAEKVNICLPSTTHEQLLQIVEYVQAHAHQKLSISSLSKEFGFSVRTLSRLFNTHLGITFSGYIKIARMIKAMELIKNGHTHVSHIAYQSGYESLSTFSNNFLEICGNRPLYFINKRKV</sequence>
<keyword evidence="1" id="KW-0805">Transcription regulation</keyword>
<gene>
    <name evidence="5" type="ORF">GXP67_12775</name>
</gene>
<dbReference type="Proteomes" id="UP000480178">
    <property type="component" value="Chromosome"/>
</dbReference>
<dbReference type="CDD" id="cd06124">
    <property type="entry name" value="cupin_NimR-like_N"/>
    <property type="match status" value="1"/>
</dbReference>
<dbReference type="SUPFAM" id="SSF46689">
    <property type="entry name" value="Homeodomain-like"/>
    <property type="match status" value="2"/>
</dbReference>
<dbReference type="SUPFAM" id="SSF51182">
    <property type="entry name" value="RmlC-like cupins"/>
    <property type="match status" value="1"/>
</dbReference>
<feature type="domain" description="HTH araC/xylS-type" evidence="4">
    <location>
        <begin position="164"/>
        <end position="262"/>
    </location>
</feature>
<evidence type="ECO:0000259" key="4">
    <source>
        <dbReference type="PROSITE" id="PS01124"/>
    </source>
</evidence>
<dbReference type="InterPro" id="IPR018060">
    <property type="entry name" value="HTH_AraC"/>
</dbReference>
<organism evidence="5 6">
    <name type="scientific">Rhodocytophaga rosea</name>
    <dbReference type="NCBI Taxonomy" id="2704465"/>
    <lineage>
        <taxon>Bacteria</taxon>
        <taxon>Pseudomonadati</taxon>
        <taxon>Bacteroidota</taxon>
        <taxon>Cytophagia</taxon>
        <taxon>Cytophagales</taxon>
        <taxon>Rhodocytophagaceae</taxon>
        <taxon>Rhodocytophaga</taxon>
    </lineage>
</organism>
<dbReference type="GO" id="GO:0043565">
    <property type="term" value="F:sequence-specific DNA binding"/>
    <property type="evidence" value="ECO:0007669"/>
    <property type="project" value="InterPro"/>
</dbReference>
<keyword evidence="3" id="KW-0804">Transcription</keyword>
<protein>
    <submittedName>
        <fullName evidence="5">Helix-turn-helix transcriptional regulator</fullName>
    </submittedName>
</protein>
<dbReference type="RefSeq" id="WP_162443470.1">
    <property type="nucleotide sequence ID" value="NZ_CP048222.1"/>
</dbReference>
<reference evidence="5 6" key="1">
    <citation type="submission" date="2020-01" db="EMBL/GenBank/DDBJ databases">
        <authorList>
            <person name="Kim M.K."/>
        </authorList>
    </citation>
    <scope>NUCLEOTIDE SEQUENCE [LARGE SCALE GENOMIC DNA]</scope>
    <source>
        <strain evidence="5 6">172606-1</strain>
    </source>
</reference>
<dbReference type="Gene3D" id="1.10.10.60">
    <property type="entry name" value="Homeodomain-like"/>
    <property type="match status" value="2"/>
</dbReference>
<dbReference type="EMBL" id="CP048222">
    <property type="protein sequence ID" value="QHT67441.1"/>
    <property type="molecule type" value="Genomic_DNA"/>
</dbReference>
<dbReference type="KEGG" id="rhoz:GXP67_12775"/>
<dbReference type="InterPro" id="IPR003313">
    <property type="entry name" value="AraC-bd"/>
</dbReference>
<keyword evidence="2" id="KW-0238">DNA-binding</keyword>
<accession>A0A6C0GHA5</accession>
<dbReference type="PANTHER" id="PTHR11019:SF199">
    <property type="entry name" value="HTH-TYPE TRANSCRIPTIONAL REGULATOR NIMR"/>
    <property type="match status" value="1"/>
</dbReference>
<evidence type="ECO:0000256" key="3">
    <source>
        <dbReference type="ARBA" id="ARBA00023163"/>
    </source>
</evidence>
<dbReference type="SMART" id="SM00342">
    <property type="entry name" value="HTH_ARAC"/>
    <property type="match status" value="1"/>
</dbReference>
<dbReference type="AlphaFoldDB" id="A0A6C0GHA5"/>
<dbReference type="Pfam" id="PF12833">
    <property type="entry name" value="HTH_18"/>
    <property type="match status" value="1"/>
</dbReference>
<dbReference type="InterPro" id="IPR009057">
    <property type="entry name" value="Homeodomain-like_sf"/>
</dbReference>
<dbReference type="GO" id="GO:0003700">
    <property type="term" value="F:DNA-binding transcription factor activity"/>
    <property type="evidence" value="ECO:0007669"/>
    <property type="project" value="InterPro"/>
</dbReference>
<keyword evidence="6" id="KW-1185">Reference proteome</keyword>
<name>A0A6C0GHA5_9BACT</name>
<evidence type="ECO:0000313" key="5">
    <source>
        <dbReference type="EMBL" id="QHT67441.1"/>
    </source>
</evidence>
<evidence type="ECO:0000313" key="6">
    <source>
        <dbReference type="Proteomes" id="UP000480178"/>
    </source>
</evidence>
<dbReference type="InterPro" id="IPR011051">
    <property type="entry name" value="RmlC_Cupin_sf"/>
</dbReference>
<dbReference type="PROSITE" id="PS01124">
    <property type="entry name" value="HTH_ARAC_FAMILY_2"/>
    <property type="match status" value="1"/>
</dbReference>
<proteinExistence type="predicted"/>